<sequence length="160" mass="17388">FINARRRIVQPMIDQSNRAAPGAHAGYNPDGSLAWDNHNMQMGPHSMYGKWVPGMPGADMYDPMKAGYHHMDSSQRYDMLAGMHGADMYGTPPVSSAYSQMSQLHGRGTNSMLIPGHPHHMMMGHGAHAMSPHGMSMSSAQSPPLHGSMDMGHIQDIHAG</sequence>
<evidence type="ECO:0000313" key="3">
    <source>
        <dbReference type="Proteomes" id="UP000828390"/>
    </source>
</evidence>
<reference evidence="2" key="2">
    <citation type="submission" date="2020-11" db="EMBL/GenBank/DDBJ databases">
        <authorList>
            <person name="McCartney M.A."/>
            <person name="Auch B."/>
            <person name="Kono T."/>
            <person name="Mallez S."/>
            <person name="Becker A."/>
            <person name="Gohl D.M."/>
            <person name="Silverstein K.A.T."/>
            <person name="Koren S."/>
            <person name="Bechman K.B."/>
            <person name="Herman A."/>
            <person name="Abrahante J.E."/>
            <person name="Garbe J."/>
        </authorList>
    </citation>
    <scope>NUCLEOTIDE SEQUENCE</scope>
    <source>
        <strain evidence="2">Duluth1</strain>
        <tissue evidence="2">Whole animal</tissue>
    </source>
</reference>
<dbReference type="EMBL" id="JAIWYP010000003">
    <property type="protein sequence ID" value="KAH3853251.1"/>
    <property type="molecule type" value="Genomic_DNA"/>
</dbReference>
<proteinExistence type="predicted"/>
<dbReference type="Proteomes" id="UP000828390">
    <property type="component" value="Unassembled WGS sequence"/>
</dbReference>
<evidence type="ECO:0000256" key="1">
    <source>
        <dbReference type="SAM" id="MobiDB-lite"/>
    </source>
</evidence>
<organism evidence="2 3">
    <name type="scientific">Dreissena polymorpha</name>
    <name type="common">Zebra mussel</name>
    <name type="synonym">Mytilus polymorpha</name>
    <dbReference type="NCBI Taxonomy" id="45954"/>
    <lineage>
        <taxon>Eukaryota</taxon>
        <taxon>Metazoa</taxon>
        <taxon>Spiralia</taxon>
        <taxon>Lophotrochozoa</taxon>
        <taxon>Mollusca</taxon>
        <taxon>Bivalvia</taxon>
        <taxon>Autobranchia</taxon>
        <taxon>Heteroconchia</taxon>
        <taxon>Euheterodonta</taxon>
        <taxon>Imparidentia</taxon>
        <taxon>Neoheterodontei</taxon>
        <taxon>Myida</taxon>
        <taxon>Dreissenoidea</taxon>
        <taxon>Dreissenidae</taxon>
        <taxon>Dreissena</taxon>
    </lineage>
</organism>
<comment type="caution">
    <text evidence="2">The sequence shown here is derived from an EMBL/GenBank/DDBJ whole genome shotgun (WGS) entry which is preliminary data.</text>
</comment>
<gene>
    <name evidence="2" type="ORF">DPMN_095774</name>
</gene>
<accession>A0A9D4L834</accession>
<keyword evidence="3" id="KW-1185">Reference proteome</keyword>
<reference evidence="2" key="1">
    <citation type="journal article" date="2019" name="bioRxiv">
        <title>The Genome of the Zebra Mussel, Dreissena polymorpha: A Resource for Invasive Species Research.</title>
        <authorList>
            <person name="McCartney M.A."/>
            <person name="Auch B."/>
            <person name="Kono T."/>
            <person name="Mallez S."/>
            <person name="Zhang Y."/>
            <person name="Obille A."/>
            <person name="Becker A."/>
            <person name="Abrahante J.E."/>
            <person name="Garbe J."/>
            <person name="Badalamenti J.P."/>
            <person name="Herman A."/>
            <person name="Mangelson H."/>
            <person name="Liachko I."/>
            <person name="Sullivan S."/>
            <person name="Sone E.D."/>
            <person name="Koren S."/>
            <person name="Silverstein K.A.T."/>
            <person name="Beckman K.B."/>
            <person name="Gohl D.M."/>
        </authorList>
    </citation>
    <scope>NUCLEOTIDE SEQUENCE</scope>
    <source>
        <strain evidence="2">Duluth1</strain>
        <tissue evidence="2">Whole animal</tissue>
    </source>
</reference>
<dbReference type="Gene3D" id="1.10.10.60">
    <property type="entry name" value="Homeodomain-like"/>
    <property type="match status" value="1"/>
</dbReference>
<feature type="non-terminal residue" evidence="2">
    <location>
        <position position="160"/>
    </location>
</feature>
<protein>
    <submittedName>
        <fullName evidence="2">Uncharacterized protein</fullName>
    </submittedName>
</protein>
<evidence type="ECO:0000313" key="2">
    <source>
        <dbReference type="EMBL" id="KAH3853251.1"/>
    </source>
</evidence>
<name>A0A9D4L834_DREPO</name>
<dbReference type="AlphaFoldDB" id="A0A9D4L834"/>
<feature type="region of interest" description="Disordered" evidence="1">
    <location>
        <begin position="131"/>
        <end position="151"/>
    </location>
</feature>